<dbReference type="Pfam" id="PF14008">
    <property type="entry name" value="Metallophos_C"/>
    <property type="match status" value="1"/>
</dbReference>
<evidence type="ECO:0000259" key="10">
    <source>
        <dbReference type="Pfam" id="PF16656"/>
    </source>
</evidence>
<dbReference type="CDD" id="cd00839">
    <property type="entry name" value="MPP_PAPs"/>
    <property type="match status" value="1"/>
</dbReference>
<dbReference type="GO" id="GO:0046872">
    <property type="term" value="F:metal ion binding"/>
    <property type="evidence" value="ECO:0007669"/>
    <property type="project" value="InterPro"/>
</dbReference>
<comment type="catalytic activity">
    <reaction evidence="7">
        <text>a phosphate monoester + H2O = an alcohol + phosphate</text>
        <dbReference type="Rhea" id="RHEA:15017"/>
        <dbReference type="ChEBI" id="CHEBI:15377"/>
        <dbReference type="ChEBI" id="CHEBI:30879"/>
        <dbReference type="ChEBI" id="CHEBI:43474"/>
        <dbReference type="ChEBI" id="CHEBI:67140"/>
        <dbReference type="EC" id="3.1.3.2"/>
    </reaction>
</comment>
<keyword evidence="13" id="KW-1185">Reference proteome</keyword>
<dbReference type="InterPro" id="IPR004843">
    <property type="entry name" value="Calcineurin-like_PHP"/>
</dbReference>
<dbReference type="Proteomes" id="UP000077202">
    <property type="component" value="Unassembled WGS sequence"/>
</dbReference>
<dbReference type="InterPro" id="IPR008963">
    <property type="entry name" value="Purple_acid_Pase-like_N"/>
</dbReference>
<evidence type="ECO:0000259" key="11">
    <source>
        <dbReference type="Pfam" id="PF17808"/>
    </source>
</evidence>
<evidence type="ECO:0000259" key="8">
    <source>
        <dbReference type="Pfam" id="PF00149"/>
    </source>
</evidence>
<comment type="caution">
    <text evidence="12">The sequence shown here is derived from an EMBL/GenBank/DDBJ whole genome shotgun (WGS) entry which is preliminary data.</text>
</comment>
<dbReference type="InterPro" id="IPR041792">
    <property type="entry name" value="MPP_PAP"/>
</dbReference>
<evidence type="ECO:0000256" key="5">
    <source>
        <dbReference type="ARBA" id="ARBA00022729"/>
    </source>
</evidence>
<accession>A0A176VMK3</accession>
<dbReference type="EMBL" id="LVLJ01003403">
    <property type="protein sequence ID" value="OAE21541.1"/>
    <property type="molecule type" value="Genomic_DNA"/>
</dbReference>
<evidence type="ECO:0000256" key="7">
    <source>
        <dbReference type="RuleBase" id="RU361203"/>
    </source>
</evidence>
<dbReference type="Pfam" id="PF16656">
    <property type="entry name" value="Pur_ac_phosph_N"/>
    <property type="match status" value="1"/>
</dbReference>
<sequence>MWSEMQWDLLLLVGVTILQLSFLVPGRTAALDPHQPLANLGIERTLMRLDPLVASISASPDVLDSEIISAGGSAAAYVTVKFQKFSGASDGDWVAVFSPADFNASSTCDGREAPEICQAPIKSCVVRWLTGWQTDSVAFFRPSLEPVLVAVSNKVSFRNPKAPGYLRLAQGYDWNEISVTWTSGYSIEEATPLVVWGILNGDTNHTTPASTLTFTREDICGSLPEGMENRVDSCAVLLPLGPPASTVGWRDPGYIHSCHLKELWPKQKYFYQVGHKHEDGTYVWGRHSFFKAPPSPGENSLQRVIVFGDMGKAERDGSNEYANYQPGCLNTTDRLIEDLENFDLVFLIGDLSYSNGYLSQWDQFIEQVEPLSARVPLMSASGNHERSWPLSGGFYNTTDSGGECGVPAQTYFNMPTENGDKFWYKSDWGMFRFCVADSEHDWREGTEQYAFLENCMATVNRHQQPWLIFVSHRVLGYSSGYYGALNGAFGEPWGRDDLQILWQKYRVDLALAGHIHNYERTCPVFSNICTSQEKDHFSGTFNATIHMVVGGGGSHLADFTSLNTSWSLVKDRDYGFVKLTASNYNNLLIEYKRSSDGLVYDQFTIHRRYSDVLGCDSSNLFCPDITVST</sequence>
<organism evidence="12 13">
    <name type="scientific">Marchantia polymorpha subsp. ruderalis</name>
    <dbReference type="NCBI Taxonomy" id="1480154"/>
    <lineage>
        <taxon>Eukaryota</taxon>
        <taxon>Viridiplantae</taxon>
        <taxon>Streptophyta</taxon>
        <taxon>Embryophyta</taxon>
        <taxon>Marchantiophyta</taxon>
        <taxon>Marchantiopsida</taxon>
        <taxon>Marchantiidae</taxon>
        <taxon>Marchantiales</taxon>
        <taxon>Marchantiaceae</taxon>
        <taxon>Marchantia</taxon>
    </lineage>
</organism>
<feature type="domain" description="Purple acid phosphatase N-terminal" evidence="10">
    <location>
        <begin position="167"/>
        <end position="289"/>
    </location>
</feature>
<dbReference type="GO" id="GO:0005576">
    <property type="term" value="C:extracellular region"/>
    <property type="evidence" value="ECO:0007669"/>
    <property type="project" value="UniProtKB-SubCell"/>
</dbReference>
<dbReference type="Pfam" id="PF00149">
    <property type="entry name" value="Metallophos"/>
    <property type="match status" value="1"/>
</dbReference>
<evidence type="ECO:0000256" key="6">
    <source>
        <dbReference type="ARBA" id="ARBA00023180"/>
    </source>
</evidence>
<protein>
    <recommendedName>
        <fullName evidence="7">Purple acid phosphatase</fullName>
        <ecNumber evidence="7">3.1.3.2</ecNumber>
    </recommendedName>
</protein>
<keyword evidence="6" id="KW-0325">Glycoprotein</keyword>
<gene>
    <name evidence="12" type="ORF">AXG93_2543s1000</name>
</gene>
<keyword evidence="5" id="KW-0732">Signal</keyword>
<evidence type="ECO:0000259" key="9">
    <source>
        <dbReference type="Pfam" id="PF14008"/>
    </source>
</evidence>
<evidence type="ECO:0000256" key="3">
    <source>
        <dbReference type="ARBA" id="ARBA00011738"/>
    </source>
</evidence>
<evidence type="ECO:0000313" key="12">
    <source>
        <dbReference type="EMBL" id="OAE21541.1"/>
    </source>
</evidence>
<dbReference type="EC" id="3.1.3.2" evidence="7"/>
<dbReference type="InterPro" id="IPR040974">
    <property type="entry name" value="Fn3_PAP"/>
</dbReference>
<comment type="similarity">
    <text evidence="2 7">Belongs to the metallophosphoesterase superfamily. Purple acid phosphatase family.</text>
</comment>
<feature type="domain" description="Purple acid phosphatase C-terminal" evidence="9">
    <location>
        <begin position="543"/>
        <end position="602"/>
    </location>
</feature>
<dbReference type="InterPro" id="IPR029052">
    <property type="entry name" value="Metallo-depent_PP-like"/>
</dbReference>
<comment type="subcellular location">
    <subcellularLocation>
        <location evidence="1">Secreted</location>
    </subcellularLocation>
</comment>
<dbReference type="InterPro" id="IPR015914">
    <property type="entry name" value="PAPs_N"/>
</dbReference>
<dbReference type="InterPro" id="IPR025733">
    <property type="entry name" value="PAPs_C"/>
</dbReference>
<dbReference type="PANTHER" id="PTHR45778">
    <property type="entry name" value="PURPLE ACID PHOSPHATASE-RELATED"/>
    <property type="match status" value="1"/>
</dbReference>
<evidence type="ECO:0000256" key="2">
    <source>
        <dbReference type="ARBA" id="ARBA00008723"/>
    </source>
</evidence>
<proteinExistence type="inferred from homology"/>
<dbReference type="GO" id="GO:0003993">
    <property type="term" value="F:acid phosphatase activity"/>
    <property type="evidence" value="ECO:0007669"/>
    <property type="project" value="UniProtKB-EC"/>
</dbReference>
<keyword evidence="4" id="KW-0964">Secreted</keyword>
<evidence type="ECO:0000256" key="4">
    <source>
        <dbReference type="ARBA" id="ARBA00022525"/>
    </source>
</evidence>
<dbReference type="Gene3D" id="3.60.21.10">
    <property type="match status" value="1"/>
</dbReference>
<evidence type="ECO:0000313" key="13">
    <source>
        <dbReference type="Proteomes" id="UP000077202"/>
    </source>
</evidence>
<dbReference type="PANTHER" id="PTHR45778:SF6">
    <property type="entry name" value="INACTIVE PURPLE ACID PHOSPHATASE 24-RELATED"/>
    <property type="match status" value="1"/>
</dbReference>
<evidence type="ECO:0000256" key="1">
    <source>
        <dbReference type="ARBA" id="ARBA00004613"/>
    </source>
</evidence>
<dbReference type="Pfam" id="PF17808">
    <property type="entry name" value="fn3_PAP"/>
    <property type="match status" value="1"/>
</dbReference>
<reference evidence="12" key="1">
    <citation type="submission" date="2016-03" db="EMBL/GenBank/DDBJ databases">
        <title>Mechanisms controlling the formation of the plant cell surface in tip-growing cells are functionally conserved among land plants.</title>
        <authorList>
            <person name="Honkanen S."/>
            <person name="Jones V.A."/>
            <person name="Morieri G."/>
            <person name="Champion C."/>
            <person name="Hetherington A.J."/>
            <person name="Kelly S."/>
            <person name="Saint-Marcoux D."/>
            <person name="Proust H."/>
            <person name="Prescott H."/>
            <person name="Dolan L."/>
        </authorList>
    </citation>
    <scope>NUCLEOTIDE SEQUENCE [LARGE SCALE GENOMIC DNA]</scope>
    <source>
        <tissue evidence="12">Whole gametophyte</tissue>
    </source>
</reference>
<keyword evidence="7" id="KW-0378">Hydrolase</keyword>
<dbReference type="AlphaFoldDB" id="A0A176VMK3"/>
<name>A0A176VMK3_MARPO</name>
<feature type="domain" description="Purple acid phosphatase Fn3-like" evidence="11">
    <location>
        <begin position="65"/>
        <end position="123"/>
    </location>
</feature>
<comment type="subunit">
    <text evidence="3">Homodimer.</text>
</comment>
<dbReference type="SUPFAM" id="SSF56300">
    <property type="entry name" value="Metallo-dependent phosphatases"/>
    <property type="match status" value="1"/>
</dbReference>
<dbReference type="SUPFAM" id="SSF49363">
    <property type="entry name" value="Purple acid phosphatase, N-terminal domain"/>
    <property type="match status" value="1"/>
</dbReference>
<dbReference type="Gene3D" id="2.60.40.380">
    <property type="entry name" value="Purple acid phosphatase-like, N-terminal"/>
    <property type="match status" value="1"/>
</dbReference>
<feature type="domain" description="Calcineurin-like phosphoesterase" evidence="8">
    <location>
        <begin position="303"/>
        <end position="518"/>
    </location>
</feature>